<dbReference type="GO" id="GO:0007059">
    <property type="term" value="P:chromosome segregation"/>
    <property type="evidence" value="ECO:0007669"/>
    <property type="project" value="UniProtKB-KW"/>
</dbReference>
<feature type="domain" description="ParB-like N-terminal" evidence="4">
    <location>
        <begin position="1"/>
        <end position="91"/>
    </location>
</feature>
<dbReference type="SUPFAM" id="SSF110849">
    <property type="entry name" value="ParB/Sulfiredoxin"/>
    <property type="match status" value="1"/>
</dbReference>
<dbReference type="FunFam" id="3.90.1530.30:FF:000001">
    <property type="entry name" value="Chromosome partitioning protein ParB"/>
    <property type="match status" value="1"/>
</dbReference>
<evidence type="ECO:0000256" key="2">
    <source>
        <dbReference type="ARBA" id="ARBA00022829"/>
    </source>
</evidence>
<dbReference type="EMBL" id="CP036269">
    <property type="protein sequence ID" value="QDT40322.1"/>
    <property type="molecule type" value="Genomic_DNA"/>
</dbReference>
<dbReference type="GO" id="GO:0003677">
    <property type="term" value="F:DNA binding"/>
    <property type="evidence" value="ECO:0007669"/>
    <property type="project" value="UniProtKB-KW"/>
</dbReference>
<dbReference type="KEGG" id="gaz:Pan241w_03780"/>
<dbReference type="InterPro" id="IPR041468">
    <property type="entry name" value="HTH_ParB/Spo0J"/>
</dbReference>
<keyword evidence="6" id="KW-1185">Reference proteome</keyword>
<dbReference type="SMART" id="SM00470">
    <property type="entry name" value="ParB"/>
    <property type="match status" value="1"/>
</dbReference>
<protein>
    <submittedName>
        <fullName evidence="5">Putative chromosome-partitioning protein ParB</fullName>
    </submittedName>
</protein>
<evidence type="ECO:0000256" key="1">
    <source>
        <dbReference type="ARBA" id="ARBA00006295"/>
    </source>
</evidence>
<keyword evidence="3" id="KW-0238">DNA-binding</keyword>
<gene>
    <name evidence="5" type="primary">parB_1</name>
    <name evidence="5" type="ORF">Pan241w_03780</name>
</gene>
<dbReference type="AlphaFoldDB" id="A0A517R8W8"/>
<proteinExistence type="inferred from homology"/>
<dbReference type="PANTHER" id="PTHR33375">
    <property type="entry name" value="CHROMOSOME-PARTITIONING PROTEIN PARB-RELATED"/>
    <property type="match status" value="1"/>
</dbReference>
<evidence type="ECO:0000256" key="3">
    <source>
        <dbReference type="ARBA" id="ARBA00023125"/>
    </source>
</evidence>
<dbReference type="Pfam" id="PF17762">
    <property type="entry name" value="HTH_ParB"/>
    <property type="match status" value="1"/>
</dbReference>
<evidence type="ECO:0000313" key="5">
    <source>
        <dbReference type="EMBL" id="QDT40322.1"/>
    </source>
</evidence>
<dbReference type="PANTHER" id="PTHR33375:SF1">
    <property type="entry name" value="CHROMOSOME-PARTITIONING PROTEIN PARB-RELATED"/>
    <property type="match status" value="1"/>
</dbReference>
<dbReference type="Gene3D" id="3.90.1530.30">
    <property type="match status" value="1"/>
</dbReference>
<name>A0A517R8W8_9PLAN</name>
<dbReference type="InterPro" id="IPR004437">
    <property type="entry name" value="ParB/RepB/Spo0J"/>
</dbReference>
<organism evidence="5 6">
    <name type="scientific">Gimesia alba</name>
    <dbReference type="NCBI Taxonomy" id="2527973"/>
    <lineage>
        <taxon>Bacteria</taxon>
        <taxon>Pseudomonadati</taxon>
        <taxon>Planctomycetota</taxon>
        <taxon>Planctomycetia</taxon>
        <taxon>Planctomycetales</taxon>
        <taxon>Planctomycetaceae</taxon>
        <taxon>Gimesia</taxon>
    </lineage>
</organism>
<dbReference type="Pfam" id="PF02195">
    <property type="entry name" value="ParB_N"/>
    <property type="match status" value="1"/>
</dbReference>
<dbReference type="GO" id="GO:0045881">
    <property type="term" value="P:positive regulation of sporulation resulting in formation of a cellular spore"/>
    <property type="evidence" value="ECO:0007669"/>
    <property type="project" value="TreeGrafter"/>
</dbReference>
<evidence type="ECO:0000313" key="6">
    <source>
        <dbReference type="Proteomes" id="UP000317171"/>
    </source>
</evidence>
<reference evidence="5 6" key="1">
    <citation type="submission" date="2019-02" db="EMBL/GenBank/DDBJ databases">
        <title>Deep-cultivation of Planctomycetes and their phenomic and genomic characterization uncovers novel biology.</title>
        <authorList>
            <person name="Wiegand S."/>
            <person name="Jogler M."/>
            <person name="Boedeker C."/>
            <person name="Pinto D."/>
            <person name="Vollmers J."/>
            <person name="Rivas-Marin E."/>
            <person name="Kohn T."/>
            <person name="Peeters S.H."/>
            <person name="Heuer A."/>
            <person name="Rast P."/>
            <person name="Oberbeckmann S."/>
            <person name="Bunk B."/>
            <person name="Jeske O."/>
            <person name="Meyerdierks A."/>
            <person name="Storesund J.E."/>
            <person name="Kallscheuer N."/>
            <person name="Luecker S."/>
            <person name="Lage O.M."/>
            <person name="Pohl T."/>
            <person name="Merkel B.J."/>
            <person name="Hornburger P."/>
            <person name="Mueller R.-W."/>
            <person name="Bruemmer F."/>
            <person name="Labrenz M."/>
            <person name="Spormann A.M."/>
            <person name="Op den Camp H."/>
            <person name="Overmann J."/>
            <person name="Amann R."/>
            <person name="Jetten M.S.M."/>
            <person name="Mascher T."/>
            <person name="Medema M.H."/>
            <person name="Devos D.P."/>
            <person name="Kaster A.-K."/>
            <person name="Ovreas L."/>
            <person name="Rohde M."/>
            <person name="Galperin M.Y."/>
            <person name="Jogler C."/>
        </authorList>
    </citation>
    <scope>NUCLEOTIDE SEQUENCE [LARGE SCALE GENOMIC DNA]</scope>
    <source>
        <strain evidence="5 6">Pan241w</strain>
    </source>
</reference>
<dbReference type="InterPro" id="IPR050336">
    <property type="entry name" value="Chromosome_partition/occlusion"/>
</dbReference>
<comment type="similarity">
    <text evidence="1">Belongs to the ParB family.</text>
</comment>
<dbReference type="InterPro" id="IPR003115">
    <property type="entry name" value="ParB_N"/>
</dbReference>
<accession>A0A517R8W8</accession>
<evidence type="ECO:0000259" key="4">
    <source>
        <dbReference type="SMART" id="SM00470"/>
    </source>
</evidence>
<dbReference type="InterPro" id="IPR036086">
    <property type="entry name" value="ParB/Sulfiredoxin_sf"/>
</dbReference>
<dbReference type="GO" id="GO:0005694">
    <property type="term" value="C:chromosome"/>
    <property type="evidence" value="ECO:0007669"/>
    <property type="project" value="TreeGrafter"/>
</dbReference>
<dbReference type="NCBIfam" id="TIGR00180">
    <property type="entry name" value="parB_part"/>
    <property type="match status" value="1"/>
</dbReference>
<dbReference type="Proteomes" id="UP000317171">
    <property type="component" value="Chromosome"/>
</dbReference>
<dbReference type="SUPFAM" id="SSF109709">
    <property type="entry name" value="KorB DNA-binding domain-like"/>
    <property type="match status" value="1"/>
</dbReference>
<sequence length="257" mass="29458">MIAIEKIEPDPNQPRRKIDPAHLEELTKSVKQLGILQPISVQYIEAQDRYRIIAGECRYTAAEAAHLTEIPCWVKTPKAEEVLLEQIVENWQRSNLNPFELADSLAILRDANGYSQTELVRQTGKSKGEISKLLKILDLDEGVQSLARQDTSGRISRRHLYSLARLDVEGQIRLLKRIQREELTALDTEKLVSRYMQKNGQPKQPGAPVTRRKFETKTGSVLFTYRKQRVSDTDLLMTLREVKKQIIERSSDPADLQ</sequence>
<dbReference type="Gene3D" id="1.10.10.2830">
    <property type="match status" value="1"/>
</dbReference>
<keyword evidence="2" id="KW-0159">Chromosome partition</keyword>